<dbReference type="Pfam" id="PF00916">
    <property type="entry name" value="Sulfate_transp"/>
    <property type="match status" value="1"/>
</dbReference>
<dbReference type="InterPro" id="IPR001902">
    <property type="entry name" value="SLC26A/SulP_fam"/>
</dbReference>
<dbReference type="GO" id="GO:0055085">
    <property type="term" value="P:transmembrane transport"/>
    <property type="evidence" value="ECO:0007669"/>
    <property type="project" value="InterPro"/>
</dbReference>
<feature type="domain" description="SLC26A/SulP transporter" evidence="6">
    <location>
        <begin position="2"/>
        <end position="155"/>
    </location>
</feature>
<feature type="transmembrane region" description="Helical" evidence="5">
    <location>
        <begin position="29"/>
        <end position="48"/>
    </location>
</feature>
<accession>A0A914D731</accession>
<evidence type="ECO:0000256" key="5">
    <source>
        <dbReference type="SAM" id="Phobius"/>
    </source>
</evidence>
<feature type="transmembrane region" description="Helical" evidence="5">
    <location>
        <begin position="60"/>
        <end position="79"/>
    </location>
</feature>
<keyword evidence="2 5" id="KW-0812">Transmembrane</keyword>
<comment type="subcellular location">
    <subcellularLocation>
        <location evidence="1">Membrane</location>
        <topology evidence="1">Multi-pass membrane protein</topology>
    </subcellularLocation>
</comment>
<dbReference type="AlphaFoldDB" id="A0A914D731"/>
<keyword evidence="3 5" id="KW-1133">Transmembrane helix</keyword>
<name>A0A914D731_9BILA</name>
<dbReference type="PANTHER" id="PTHR11814">
    <property type="entry name" value="SULFATE TRANSPORTER"/>
    <property type="match status" value="1"/>
</dbReference>
<feature type="transmembrane region" description="Helical" evidence="5">
    <location>
        <begin position="99"/>
        <end position="129"/>
    </location>
</feature>
<evidence type="ECO:0000256" key="3">
    <source>
        <dbReference type="ARBA" id="ARBA00022989"/>
    </source>
</evidence>
<keyword evidence="7" id="KW-1185">Reference proteome</keyword>
<evidence type="ECO:0000313" key="8">
    <source>
        <dbReference type="WBParaSite" id="ACRNAN_scaffold2036.g11863.t1"/>
    </source>
</evidence>
<dbReference type="InterPro" id="IPR011547">
    <property type="entry name" value="SLC26A/SulP_dom"/>
</dbReference>
<organism evidence="7 8">
    <name type="scientific">Acrobeloides nanus</name>
    <dbReference type="NCBI Taxonomy" id="290746"/>
    <lineage>
        <taxon>Eukaryota</taxon>
        <taxon>Metazoa</taxon>
        <taxon>Ecdysozoa</taxon>
        <taxon>Nematoda</taxon>
        <taxon>Chromadorea</taxon>
        <taxon>Rhabditida</taxon>
        <taxon>Tylenchina</taxon>
        <taxon>Cephalobomorpha</taxon>
        <taxon>Cephaloboidea</taxon>
        <taxon>Cephalobidae</taxon>
        <taxon>Acrobeloides</taxon>
    </lineage>
</organism>
<keyword evidence="4 5" id="KW-0472">Membrane</keyword>
<reference evidence="8" key="1">
    <citation type="submission" date="2022-11" db="UniProtKB">
        <authorList>
            <consortium name="WormBaseParasite"/>
        </authorList>
    </citation>
    <scope>IDENTIFICATION</scope>
</reference>
<dbReference type="Proteomes" id="UP000887540">
    <property type="component" value="Unplaced"/>
</dbReference>
<feature type="transmembrane region" description="Helical" evidence="5">
    <location>
        <begin position="165"/>
        <end position="184"/>
    </location>
</feature>
<evidence type="ECO:0000313" key="7">
    <source>
        <dbReference type="Proteomes" id="UP000887540"/>
    </source>
</evidence>
<proteinExistence type="predicted"/>
<evidence type="ECO:0000256" key="2">
    <source>
        <dbReference type="ARBA" id="ARBA00022692"/>
    </source>
</evidence>
<sequence length="186" mass="20556">MSIIAHIPTGFPTPAIPKFSWFTTLLPDAIIIAIVIYAVTISVAKLFAQKHNYVEVRALAVCQMISSFLLCMPASGGLARSTLNSQIGSKSQVTSIVSSSLMLIVILWVGPLLYDLPTCVLSAIIAIALRPMFRQFLQLELLWKTSFYDFLIWIVSFVCTVTWDVSEGLICAIGFALLTVIVRIQW</sequence>
<protein>
    <submittedName>
        <fullName evidence="8">SLC26A/SulP transporter domain-containing protein</fullName>
    </submittedName>
</protein>
<dbReference type="GO" id="GO:0016020">
    <property type="term" value="C:membrane"/>
    <property type="evidence" value="ECO:0007669"/>
    <property type="project" value="UniProtKB-SubCell"/>
</dbReference>
<evidence type="ECO:0000256" key="4">
    <source>
        <dbReference type="ARBA" id="ARBA00023136"/>
    </source>
</evidence>
<evidence type="ECO:0000256" key="1">
    <source>
        <dbReference type="ARBA" id="ARBA00004141"/>
    </source>
</evidence>
<dbReference type="WBParaSite" id="ACRNAN_scaffold2036.g11863.t1">
    <property type="protein sequence ID" value="ACRNAN_scaffold2036.g11863.t1"/>
    <property type="gene ID" value="ACRNAN_scaffold2036.g11863"/>
</dbReference>
<evidence type="ECO:0000259" key="6">
    <source>
        <dbReference type="Pfam" id="PF00916"/>
    </source>
</evidence>